<dbReference type="AlphaFoldDB" id="A0A7T8KCJ4"/>
<protein>
    <submittedName>
        <fullName evidence="1">Uncharacterized protein</fullName>
    </submittedName>
</protein>
<keyword evidence="2" id="KW-1185">Reference proteome</keyword>
<accession>A0A7T8KCJ4</accession>
<reference evidence="2" key="1">
    <citation type="submission" date="2021-01" db="EMBL/GenBank/DDBJ databases">
        <title>Caligus Genome Assembly.</title>
        <authorList>
            <person name="Gallardo-Escarate C."/>
        </authorList>
    </citation>
    <scope>NUCLEOTIDE SEQUENCE [LARGE SCALE GENOMIC DNA]</scope>
</reference>
<dbReference type="EMBL" id="CP045893">
    <property type="protein sequence ID" value="QQP53415.1"/>
    <property type="molecule type" value="Genomic_DNA"/>
</dbReference>
<proteinExistence type="predicted"/>
<organism evidence="1 2">
    <name type="scientific">Caligus rogercresseyi</name>
    <name type="common">Sea louse</name>
    <dbReference type="NCBI Taxonomy" id="217165"/>
    <lineage>
        <taxon>Eukaryota</taxon>
        <taxon>Metazoa</taxon>
        <taxon>Ecdysozoa</taxon>
        <taxon>Arthropoda</taxon>
        <taxon>Crustacea</taxon>
        <taxon>Multicrustacea</taxon>
        <taxon>Hexanauplia</taxon>
        <taxon>Copepoda</taxon>
        <taxon>Siphonostomatoida</taxon>
        <taxon>Caligidae</taxon>
        <taxon>Caligus</taxon>
    </lineage>
</organism>
<evidence type="ECO:0000313" key="1">
    <source>
        <dbReference type="EMBL" id="QQP53415.1"/>
    </source>
</evidence>
<sequence length="71" mass="7771">VKAKEIEEEFRHFGKIVSLAKECVFSDGRLKGLHNGSFSIGLIPSQTIPGLLGFKGFKTRITYSGQIITCA</sequence>
<evidence type="ECO:0000313" key="2">
    <source>
        <dbReference type="Proteomes" id="UP000595437"/>
    </source>
</evidence>
<dbReference type="Proteomes" id="UP000595437">
    <property type="component" value="Chromosome 4"/>
</dbReference>
<gene>
    <name evidence="1" type="ORF">FKW44_005890</name>
</gene>
<feature type="non-terminal residue" evidence="1">
    <location>
        <position position="1"/>
    </location>
</feature>
<name>A0A7T8KCJ4_CALRO</name>
<feature type="non-terminal residue" evidence="1">
    <location>
        <position position="71"/>
    </location>
</feature>